<proteinExistence type="inferred from homology"/>
<accession>A0ABS3LMJ0</accession>
<dbReference type="GO" id="GO:0016787">
    <property type="term" value="F:hydrolase activity"/>
    <property type="evidence" value="ECO:0007669"/>
    <property type="project" value="UniProtKB-KW"/>
</dbReference>
<dbReference type="InterPro" id="IPR050565">
    <property type="entry name" value="LYPA1-2/EST-like"/>
</dbReference>
<name>A0ABS3LMJ0_9PROT</name>
<dbReference type="InterPro" id="IPR003140">
    <property type="entry name" value="PLipase/COase/thioEstase"/>
</dbReference>
<evidence type="ECO:0000256" key="2">
    <source>
        <dbReference type="ARBA" id="ARBA00022801"/>
    </source>
</evidence>
<dbReference type="InterPro" id="IPR029058">
    <property type="entry name" value="AB_hydrolase_fold"/>
</dbReference>
<evidence type="ECO:0000259" key="3">
    <source>
        <dbReference type="Pfam" id="PF02230"/>
    </source>
</evidence>
<dbReference type="SUPFAM" id="SSF53474">
    <property type="entry name" value="alpha/beta-Hydrolases"/>
    <property type="match status" value="1"/>
</dbReference>
<dbReference type="Gene3D" id="3.40.50.1820">
    <property type="entry name" value="alpha/beta hydrolase"/>
    <property type="match status" value="1"/>
</dbReference>
<gene>
    <name evidence="4" type="ORF">J2D75_08780</name>
</gene>
<dbReference type="PANTHER" id="PTHR10655:SF17">
    <property type="entry name" value="LYSOPHOSPHOLIPASE-LIKE PROTEIN 1"/>
    <property type="match status" value="1"/>
</dbReference>
<dbReference type="PANTHER" id="PTHR10655">
    <property type="entry name" value="LYSOPHOSPHOLIPASE-RELATED"/>
    <property type="match status" value="1"/>
</dbReference>
<feature type="domain" description="Phospholipase/carboxylesterase/thioesterase" evidence="3">
    <location>
        <begin position="3"/>
        <end position="199"/>
    </location>
</feature>
<dbReference type="Proteomes" id="UP000664399">
    <property type="component" value="Unassembled WGS sequence"/>
</dbReference>
<organism evidence="4 5">
    <name type="scientific">Acetobacter suratthaniensis</name>
    <dbReference type="NCBI Taxonomy" id="1502841"/>
    <lineage>
        <taxon>Bacteria</taxon>
        <taxon>Pseudomonadati</taxon>
        <taxon>Pseudomonadota</taxon>
        <taxon>Alphaproteobacteria</taxon>
        <taxon>Acetobacterales</taxon>
        <taxon>Acetobacteraceae</taxon>
        <taxon>Acetobacter</taxon>
    </lineage>
</organism>
<evidence type="ECO:0000313" key="5">
    <source>
        <dbReference type="Proteomes" id="UP000664399"/>
    </source>
</evidence>
<evidence type="ECO:0000256" key="1">
    <source>
        <dbReference type="ARBA" id="ARBA00006499"/>
    </source>
</evidence>
<comment type="caution">
    <text evidence="4">The sequence shown here is derived from an EMBL/GenBank/DDBJ whole genome shotgun (WGS) entry which is preliminary data.</text>
</comment>
<dbReference type="EMBL" id="JAFVMG010000008">
    <property type="protein sequence ID" value="MBO1328571.1"/>
    <property type="molecule type" value="Genomic_DNA"/>
</dbReference>
<keyword evidence="2 4" id="KW-0378">Hydrolase</keyword>
<dbReference type="RefSeq" id="WP_207854407.1">
    <property type="nucleotide sequence ID" value="NZ_JAFVMG010000008.1"/>
</dbReference>
<keyword evidence="5" id="KW-1185">Reference proteome</keyword>
<reference evidence="4 5" key="1">
    <citation type="submission" date="2021-03" db="EMBL/GenBank/DDBJ databases">
        <title>The complete genome sequence of Acetobacter suratthaniensis TBRC 1719.</title>
        <authorList>
            <person name="Charoenyingcharoen P."/>
            <person name="Yukphan P."/>
        </authorList>
    </citation>
    <scope>NUCLEOTIDE SEQUENCE [LARGE SCALE GENOMIC DNA]</scope>
    <source>
        <strain evidence="4 5">TBRC 1719</strain>
    </source>
</reference>
<sequence length="209" mass="21530">MSRSLVILLHGVGSQGAGFAPVIRQWSAQRPDLALAAPDAPFAFDRSPLGRQWFSIQGVTDANRAERVAAARTAFDTTLHAALDDAGLSGQPERVVLVGFSQGAIMALDAVVSGRWPVAGVVAFSGRLASPLPYTPALQTPVLLVHGDADPVMPVAEAPRAAQALEQAGLSVKTLILPGVGHALSADGVAQAATFIHTCLPPAAAEVLH</sequence>
<evidence type="ECO:0000313" key="4">
    <source>
        <dbReference type="EMBL" id="MBO1328571.1"/>
    </source>
</evidence>
<dbReference type="Pfam" id="PF02230">
    <property type="entry name" value="Abhydrolase_2"/>
    <property type="match status" value="1"/>
</dbReference>
<protein>
    <submittedName>
        <fullName evidence="4">Dienelactone hydrolase family protein</fullName>
    </submittedName>
</protein>
<comment type="similarity">
    <text evidence="1">Belongs to the AB hydrolase superfamily. AB hydrolase 2 family.</text>
</comment>